<evidence type="ECO:0000313" key="1">
    <source>
        <dbReference type="EMBL" id="ASW31487.1"/>
    </source>
</evidence>
<name>A0A286MQG2_9CAUD</name>
<dbReference type="GeneID" id="63209582"/>
<dbReference type="KEGG" id="vg:63209582"/>
<dbReference type="Proteomes" id="UP000225984">
    <property type="component" value="Segment"/>
</dbReference>
<gene>
    <name evidence="1" type="primary">53</name>
    <name evidence="1" type="ORF">SEA_GUUELAD_53</name>
</gene>
<proteinExistence type="predicted"/>
<protein>
    <submittedName>
        <fullName evidence="1">Uncharacterized protein</fullName>
    </submittedName>
</protein>
<evidence type="ECO:0000313" key="2">
    <source>
        <dbReference type="Proteomes" id="UP000225984"/>
    </source>
</evidence>
<keyword evidence="2" id="KW-1185">Reference proteome</keyword>
<organism evidence="1 2">
    <name type="scientific">Mycobacterium phage GuuelaD</name>
    <dbReference type="NCBI Taxonomy" id="2015819"/>
    <lineage>
        <taxon>Viruses</taxon>
        <taxon>Duplodnaviria</taxon>
        <taxon>Heunggongvirae</taxon>
        <taxon>Uroviricota</taxon>
        <taxon>Caudoviricetes</taxon>
        <taxon>Vilmaviridae</taxon>
        <taxon>Lclasvirinae</taxon>
        <taxon>Faithunavirus</taxon>
        <taxon>Faithunavirus guuelaD</taxon>
    </lineage>
</organism>
<dbReference type="RefSeq" id="YP_010013022.1">
    <property type="nucleotide sequence ID" value="NC_053508.1"/>
</dbReference>
<dbReference type="EMBL" id="MF324910">
    <property type="protein sequence ID" value="ASW31487.1"/>
    <property type="molecule type" value="Genomic_DNA"/>
</dbReference>
<accession>A0A286MQG2</accession>
<sequence length="79" mass="8176">MALFKKSAPVIAPPKTVASITAGLSDTLAELEAHAEEQVSKAEFQKAMADQAMAAAAEHASESERALTVAQNLKGLLGL</sequence>
<reference evidence="1 2" key="1">
    <citation type="submission" date="2017-06" db="EMBL/GenBank/DDBJ databases">
        <authorList>
            <person name="Apiz-Saab J."/>
            <person name="Gonzalez-Montes K.M."/>
            <person name="Diaz-Perez J."/>
            <person name="Fuentes-Cruz G.A."/>
            <person name="Fuster-Rivera J.M."/>
            <person name="Gonzalez-Espada L.V."/>
            <person name="Gonzalez-Perez P.D."/>
            <person name="Hernandez-Morales C.S."/>
            <person name="Hernandez-Rivera R."/>
            <person name="Herrera-DelValle R.J."/>
            <person name="Jaramillo-Criado J.A."/>
            <person name="Lama-Diaz J.M."/>
            <person name="Llavona-Feo P.M."/>
            <person name="Medina-Barreto M.A."/>
            <person name="Melendez-Ortiz M.Y."/>
            <person name="Melendez-Rivera C.M."/>
            <person name="Mercado-Andino A.K."/>
            <person name="Mercado-Delgado A.J."/>
            <person name="Ortiz-DeArmas J.I."/>
            <person name="Ortiz-Ortiz C.P."/>
            <person name="Quesada-Gordillo A.M."/>
            <person name="Fernandez-Martinez M."/>
            <person name="Vazquez E."/>
            <person name="Rubin M.R."/>
            <person name="Stoner T.H."/>
            <person name="Garlena R.A."/>
            <person name="Russell D.A."/>
            <person name="Pope W.H."/>
            <person name="Jacobs-Sera D."/>
            <person name="Hatfull G.F."/>
        </authorList>
    </citation>
    <scope>NUCLEOTIDE SEQUENCE [LARGE SCALE GENOMIC DNA]</scope>
</reference>